<keyword evidence="3 6" id="KW-0285">Flavoprotein</keyword>
<dbReference type="NCBIfam" id="NF002519">
    <property type="entry name" value="PRK01908.1"/>
    <property type="match status" value="1"/>
</dbReference>
<reference evidence="8" key="1">
    <citation type="submission" date="2015-10" db="EMBL/GenBank/DDBJ databases">
        <title>Description of Candidatus Tenderia electrophaga gen. nov, sp. nov., an Uncultivated Electroautotroph from a Biocathode Enrichment.</title>
        <authorList>
            <person name="Eddie B.J."/>
            <person name="Malanoski A.P."/>
            <person name="Wang Z."/>
            <person name="Hall R.J."/>
            <person name="Oh S.D."/>
            <person name="Heiner C."/>
            <person name="Lin B."/>
            <person name="Strycharz-Glaven S.M."/>
        </authorList>
    </citation>
    <scope>NUCLEOTIDE SEQUENCE [LARGE SCALE GENOMIC DNA]</scope>
    <source>
        <strain evidence="8">NRL1</strain>
    </source>
</reference>
<keyword evidence="6" id="KW-0812">Transmembrane</keyword>
<dbReference type="InterPro" id="IPR010209">
    <property type="entry name" value="Ion_transpt_RnfG/RsxG"/>
</dbReference>
<keyword evidence="6" id="KW-1003">Cell membrane</keyword>
<comment type="cofactor">
    <cofactor evidence="6">
        <name>FMN</name>
        <dbReference type="ChEBI" id="CHEBI:58210"/>
    </cofactor>
</comment>
<comment type="function">
    <text evidence="6">Part of a membrane-bound complex that couples electron transfer with translocation of ions across the membrane.</text>
</comment>
<evidence type="ECO:0000256" key="2">
    <source>
        <dbReference type="ARBA" id="ARBA00022553"/>
    </source>
</evidence>
<dbReference type="EMBL" id="CP013099">
    <property type="protein sequence ID" value="ALP54736.1"/>
    <property type="molecule type" value="Genomic_DNA"/>
</dbReference>
<evidence type="ECO:0000256" key="1">
    <source>
        <dbReference type="ARBA" id="ARBA00022448"/>
    </source>
</evidence>
<dbReference type="Pfam" id="PF04205">
    <property type="entry name" value="FMN_bind"/>
    <property type="match status" value="1"/>
</dbReference>
<dbReference type="NCBIfam" id="TIGR01947">
    <property type="entry name" value="rnfG"/>
    <property type="match status" value="1"/>
</dbReference>
<feature type="domain" description="FMN-binding" evidence="7">
    <location>
        <begin position="97"/>
        <end position="189"/>
    </location>
</feature>
<keyword evidence="6" id="KW-0472">Membrane</keyword>
<dbReference type="STRING" id="1748243.Tel_04660"/>
<keyword evidence="5 6" id="KW-0249">Electron transport</keyword>
<comment type="subunit">
    <text evidence="6">The complex is composed of six subunits: RnfA, RnfB, RnfC, RnfD, RnfE and RnfG.</text>
</comment>
<keyword evidence="9" id="KW-1185">Reference proteome</keyword>
<organism evidence="8 9">
    <name type="scientific">Candidatus Tenderia electrophaga</name>
    <dbReference type="NCBI Taxonomy" id="1748243"/>
    <lineage>
        <taxon>Bacteria</taxon>
        <taxon>Pseudomonadati</taxon>
        <taxon>Pseudomonadota</taxon>
        <taxon>Gammaproteobacteria</taxon>
        <taxon>Candidatus Tenderiales</taxon>
        <taxon>Candidatus Tenderiaceae</taxon>
        <taxon>Candidatus Tenderia</taxon>
    </lineage>
</organism>
<keyword evidence="6" id="KW-1278">Translocase</keyword>
<keyword evidence="1 6" id="KW-0813">Transport</keyword>
<dbReference type="InterPro" id="IPR007329">
    <property type="entry name" value="FMN-bd"/>
</dbReference>
<sequence>MVTAAVILGVFALLGAGLVGMTYENTKARIAENERQFLLRTLNEMVPAKAYNNDIYTDTLKVHSKELLGSAKAQTIYRARKDGKPVAAIITTTAPDGYNGDIKLLVAVDLAGQIGGVRVLSHQETPGLGDAIESEKSDWITNFYGHSLFAPDPQGWRVKKDGGIFDQFTGATITPRAVVDAVHKALIFYYLNREALFAPAESVREVPAPAKSGETHG</sequence>
<dbReference type="PIRSF" id="PIRSF006091">
    <property type="entry name" value="E_trnsport_RnfG"/>
    <property type="match status" value="1"/>
</dbReference>
<evidence type="ECO:0000256" key="4">
    <source>
        <dbReference type="ARBA" id="ARBA00022643"/>
    </source>
</evidence>
<keyword evidence="6" id="KW-0997">Cell inner membrane</keyword>
<dbReference type="PANTHER" id="PTHR36118:SF1">
    <property type="entry name" value="ION-TRANSLOCATING OXIDOREDUCTASE COMPLEX SUBUNIT G"/>
    <property type="match status" value="1"/>
</dbReference>
<dbReference type="GO" id="GO:0010181">
    <property type="term" value="F:FMN binding"/>
    <property type="evidence" value="ECO:0007669"/>
    <property type="project" value="InterPro"/>
</dbReference>
<accession>A0A0S2THV8</accession>
<dbReference type="Proteomes" id="UP000055136">
    <property type="component" value="Chromosome"/>
</dbReference>
<protein>
    <recommendedName>
        <fullName evidence="6">Ion-translocating oxidoreductase complex subunit G</fullName>
        <ecNumber evidence="6">7.-.-.-</ecNumber>
    </recommendedName>
    <alternativeName>
        <fullName evidence="6">Rnf electron transport complex subunit G</fullName>
    </alternativeName>
</protein>
<evidence type="ECO:0000256" key="5">
    <source>
        <dbReference type="ARBA" id="ARBA00022982"/>
    </source>
</evidence>
<evidence type="ECO:0000256" key="3">
    <source>
        <dbReference type="ARBA" id="ARBA00022630"/>
    </source>
</evidence>
<dbReference type="HAMAP" id="MF_00479">
    <property type="entry name" value="RsxG_RnfG"/>
    <property type="match status" value="1"/>
</dbReference>
<dbReference type="AlphaFoldDB" id="A0A0S2THV8"/>
<dbReference type="KEGG" id="tee:Tel_04660"/>
<evidence type="ECO:0000256" key="6">
    <source>
        <dbReference type="HAMAP-Rule" id="MF_00479"/>
    </source>
</evidence>
<gene>
    <name evidence="6" type="primary">rnfG</name>
    <name evidence="8" type="ORF">Tel_04660</name>
</gene>
<dbReference type="GO" id="GO:0005886">
    <property type="term" value="C:plasma membrane"/>
    <property type="evidence" value="ECO:0007669"/>
    <property type="project" value="UniProtKB-SubCell"/>
</dbReference>
<evidence type="ECO:0000313" key="8">
    <source>
        <dbReference type="EMBL" id="ALP54736.1"/>
    </source>
</evidence>
<keyword evidence="6" id="KW-1133">Transmembrane helix</keyword>
<comment type="similarity">
    <text evidence="6">Belongs to the RnfG family.</text>
</comment>
<dbReference type="EC" id="7.-.-.-" evidence="6"/>
<dbReference type="PANTHER" id="PTHR36118">
    <property type="entry name" value="ION-TRANSLOCATING OXIDOREDUCTASE COMPLEX SUBUNIT G"/>
    <property type="match status" value="1"/>
</dbReference>
<dbReference type="GO" id="GO:0022900">
    <property type="term" value="P:electron transport chain"/>
    <property type="evidence" value="ECO:0007669"/>
    <property type="project" value="UniProtKB-UniRule"/>
</dbReference>
<evidence type="ECO:0000259" key="7">
    <source>
        <dbReference type="SMART" id="SM00900"/>
    </source>
</evidence>
<proteinExistence type="inferred from homology"/>
<comment type="subcellular location">
    <subcellularLocation>
        <location evidence="6">Cell inner membrane</location>
        <topology evidence="6">Single-pass membrane protein</topology>
    </subcellularLocation>
</comment>
<dbReference type="GO" id="GO:0009055">
    <property type="term" value="F:electron transfer activity"/>
    <property type="evidence" value="ECO:0007669"/>
    <property type="project" value="InterPro"/>
</dbReference>
<feature type="modified residue" description="FMN phosphoryl threonine" evidence="6">
    <location>
        <position position="172"/>
    </location>
</feature>
<evidence type="ECO:0000313" key="9">
    <source>
        <dbReference type="Proteomes" id="UP000055136"/>
    </source>
</evidence>
<dbReference type="SMART" id="SM00900">
    <property type="entry name" value="FMN_bind"/>
    <property type="match status" value="1"/>
</dbReference>
<name>A0A0S2THV8_9GAMM</name>
<keyword evidence="4 6" id="KW-0288">FMN</keyword>
<keyword evidence="2 6" id="KW-0597">Phosphoprotein</keyword>